<dbReference type="Gene3D" id="3.40.50.300">
    <property type="entry name" value="P-loop containing nucleotide triphosphate hydrolases"/>
    <property type="match status" value="1"/>
</dbReference>
<dbReference type="InterPro" id="IPR036259">
    <property type="entry name" value="MFS_trans_sf"/>
</dbReference>
<proteinExistence type="inferred from homology"/>
<feature type="domain" description="Thymidylate kinase-like" evidence="13">
    <location>
        <begin position="461"/>
        <end position="648"/>
    </location>
</feature>
<comment type="catalytic activity">
    <reaction evidence="9 11">
        <text>dTMP + ATP = dTDP + ADP</text>
        <dbReference type="Rhea" id="RHEA:13517"/>
        <dbReference type="ChEBI" id="CHEBI:30616"/>
        <dbReference type="ChEBI" id="CHEBI:58369"/>
        <dbReference type="ChEBI" id="CHEBI:63528"/>
        <dbReference type="ChEBI" id="CHEBI:456216"/>
        <dbReference type="EC" id="2.7.4.9"/>
    </reaction>
</comment>
<comment type="caution">
    <text evidence="14">The sequence shown here is derived from an EMBL/GenBank/DDBJ whole genome shotgun (WGS) entry which is preliminary data.</text>
</comment>
<dbReference type="InterPro" id="IPR018094">
    <property type="entry name" value="Thymidylate_kinase"/>
</dbReference>
<keyword evidence="8 11" id="KW-0067">ATP-binding</keyword>
<keyword evidence="5 11" id="KW-0545">Nucleotide biosynthesis</keyword>
<dbReference type="InterPro" id="IPR018095">
    <property type="entry name" value="Thymidylate_kin_CS"/>
</dbReference>
<feature type="binding site" evidence="11">
    <location>
        <begin position="463"/>
        <end position="470"/>
    </location>
    <ligand>
        <name>ATP</name>
        <dbReference type="ChEBI" id="CHEBI:30616"/>
    </ligand>
</feature>
<feature type="transmembrane region" description="Helical" evidence="12">
    <location>
        <begin position="243"/>
        <end position="267"/>
    </location>
</feature>
<feature type="transmembrane region" description="Helical" evidence="12">
    <location>
        <begin position="113"/>
        <end position="131"/>
    </location>
</feature>
<dbReference type="SUPFAM" id="SSF52540">
    <property type="entry name" value="P-loop containing nucleoside triphosphate hydrolases"/>
    <property type="match status" value="1"/>
</dbReference>
<feature type="transmembrane region" description="Helical" evidence="12">
    <location>
        <begin position="398"/>
        <end position="420"/>
    </location>
</feature>
<dbReference type="GO" id="GO:0004798">
    <property type="term" value="F:dTMP kinase activity"/>
    <property type="evidence" value="ECO:0007669"/>
    <property type="project" value="UniProtKB-UniRule"/>
</dbReference>
<dbReference type="Gene3D" id="1.20.1250.20">
    <property type="entry name" value="MFS general substrate transporter like domains"/>
    <property type="match status" value="1"/>
</dbReference>
<evidence type="ECO:0000256" key="10">
    <source>
        <dbReference type="ARBA" id="ARBA00057735"/>
    </source>
</evidence>
<evidence type="ECO:0000313" key="15">
    <source>
        <dbReference type="Proteomes" id="UP000308705"/>
    </source>
</evidence>
<feature type="transmembrane region" description="Helical" evidence="12">
    <location>
        <begin position="305"/>
        <end position="323"/>
    </location>
</feature>
<dbReference type="Pfam" id="PF02223">
    <property type="entry name" value="Thymidylate_kin"/>
    <property type="match status" value="1"/>
</dbReference>
<keyword evidence="4 11" id="KW-0808">Transferase</keyword>
<feature type="transmembrane region" description="Helical" evidence="12">
    <location>
        <begin position="152"/>
        <end position="185"/>
    </location>
</feature>
<dbReference type="HAMAP" id="MF_00165">
    <property type="entry name" value="Thymidylate_kinase"/>
    <property type="match status" value="1"/>
</dbReference>
<dbReference type="GO" id="GO:0005524">
    <property type="term" value="F:ATP binding"/>
    <property type="evidence" value="ECO:0007669"/>
    <property type="project" value="UniProtKB-UniRule"/>
</dbReference>
<dbReference type="GO" id="GO:0006233">
    <property type="term" value="P:dTDP biosynthetic process"/>
    <property type="evidence" value="ECO:0007669"/>
    <property type="project" value="InterPro"/>
</dbReference>
<dbReference type="OrthoDB" id="9774907at2"/>
<keyword evidence="12" id="KW-0472">Membrane</keyword>
<comment type="function">
    <text evidence="10 11">Phosphorylation of dTMP to form dTDP in both de novo and salvage pathways of dTTP synthesis.</text>
</comment>
<feature type="transmembrane region" description="Helical" evidence="12">
    <location>
        <begin position="191"/>
        <end position="210"/>
    </location>
</feature>
<feature type="transmembrane region" description="Helical" evidence="12">
    <location>
        <begin position="329"/>
        <end position="351"/>
    </location>
</feature>
<dbReference type="PANTHER" id="PTHR10344">
    <property type="entry name" value="THYMIDYLATE KINASE"/>
    <property type="match status" value="1"/>
</dbReference>
<evidence type="ECO:0000256" key="9">
    <source>
        <dbReference type="ARBA" id="ARBA00048743"/>
    </source>
</evidence>
<evidence type="ECO:0000256" key="2">
    <source>
        <dbReference type="ARBA" id="ARBA00012980"/>
    </source>
</evidence>
<evidence type="ECO:0000256" key="11">
    <source>
        <dbReference type="HAMAP-Rule" id="MF_00165"/>
    </source>
</evidence>
<dbReference type="PROSITE" id="PS01331">
    <property type="entry name" value="THYMIDYLATE_KINASE"/>
    <property type="match status" value="1"/>
</dbReference>
<keyword evidence="7 11" id="KW-0418">Kinase</keyword>
<evidence type="ECO:0000256" key="8">
    <source>
        <dbReference type="ARBA" id="ARBA00022840"/>
    </source>
</evidence>
<feature type="transmembrane region" description="Helical" evidence="12">
    <location>
        <begin position="363"/>
        <end position="386"/>
    </location>
</feature>
<dbReference type="FunFam" id="3.40.50.300:FF:000225">
    <property type="entry name" value="Thymidylate kinase"/>
    <property type="match status" value="1"/>
</dbReference>
<dbReference type="InterPro" id="IPR027417">
    <property type="entry name" value="P-loop_NTPase"/>
</dbReference>
<evidence type="ECO:0000256" key="5">
    <source>
        <dbReference type="ARBA" id="ARBA00022727"/>
    </source>
</evidence>
<evidence type="ECO:0000256" key="7">
    <source>
        <dbReference type="ARBA" id="ARBA00022777"/>
    </source>
</evidence>
<dbReference type="EMBL" id="SZQA01000014">
    <property type="protein sequence ID" value="TKK87793.1"/>
    <property type="molecule type" value="Genomic_DNA"/>
</dbReference>
<dbReference type="EC" id="2.7.4.9" evidence="2 11"/>
<dbReference type="InterPro" id="IPR039430">
    <property type="entry name" value="Thymidylate_kin-like_dom"/>
</dbReference>
<protein>
    <recommendedName>
        <fullName evidence="3 11">Thymidylate kinase</fullName>
        <ecNumber evidence="2 11">2.7.4.9</ecNumber>
    </recommendedName>
    <alternativeName>
        <fullName evidence="11">dTMP kinase</fullName>
    </alternativeName>
</protein>
<dbReference type="GO" id="GO:0005829">
    <property type="term" value="C:cytosol"/>
    <property type="evidence" value="ECO:0007669"/>
    <property type="project" value="TreeGrafter"/>
</dbReference>
<name>A0A4V5UZB3_9ACTN</name>
<dbReference type="GO" id="GO:0006227">
    <property type="term" value="P:dUDP biosynthetic process"/>
    <property type="evidence" value="ECO:0007669"/>
    <property type="project" value="TreeGrafter"/>
</dbReference>
<keyword evidence="6 11" id="KW-0547">Nucleotide-binding</keyword>
<reference evidence="14 15" key="1">
    <citation type="submission" date="2019-04" db="EMBL/GenBank/DDBJ databases">
        <title>Herbidospora sp. NEAU-GS14.nov., a novel actinomycete isolated from soil.</title>
        <authorList>
            <person name="Han L."/>
        </authorList>
    </citation>
    <scope>NUCLEOTIDE SEQUENCE [LARGE SCALE GENOMIC DNA]</scope>
    <source>
        <strain evidence="14 15">NEAU-GS14</strain>
    </source>
</reference>
<dbReference type="SUPFAM" id="SSF103473">
    <property type="entry name" value="MFS general substrate transporter"/>
    <property type="match status" value="1"/>
</dbReference>
<gene>
    <name evidence="11 14" type="primary">tmk</name>
    <name evidence="14" type="ORF">FDA94_16605</name>
</gene>
<dbReference type="RefSeq" id="WP_137247962.1">
    <property type="nucleotide sequence ID" value="NZ_SZQA01000014.1"/>
</dbReference>
<accession>A0A4V5UZB3</accession>
<comment type="similarity">
    <text evidence="1 11">Belongs to the thymidylate kinase family.</text>
</comment>
<evidence type="ECO:0000256" key="1">
    <source>
        <dbReference type="ARBA" id="ARBA00009776"/>
    </source>
</evidence>
<evidence type="ECO:0000259" key="13">
    <source>
        <dbReference type="Pfam" id="PF02223"/>
    </source>
</evidence>
<dbReference type="CDD" id="cd06173">
    <property type="entry name" value="MFS_MefA_like"/>
    <property type="match status" value="1"/>
</dbReference>
<feature type="transmembrane region" description="Helical" evidence="12">
    <location>
        <begin position="273"/>
        <end position="293"/>
    </location>
</feature>
<feature type="transmembrane region" description="Helical" evidence="12">
    <location>
        <begin position="21"/>
        <end position="46"/>
    </location>
</feature>
<keyword evidence="12" id="KW-1133">Transmembrane helix</keyword>
<dbReference type="Proteomes" id="UP000308705">
    <property type="component" value="Unassembled WGS sequence"/>
</dbReference>
<dbReference type="CDD" id="cd01672">
    <property type="entry name" value="TMPK"/>
    <property type="match status" value="1"/>
</dbReference>
<evidence type="ECO:0000313" key="14">
    <source>
        <dbReference type="EMBL" id="TKK87793.1"/>
    </source>
</evidence>
<dbReference type="NCBIfam" id="TIGR00041">
    <property type="entry name" value="DTMP_kinase"/>
    <property type="match status" value="1"/>
</dbReference>
<sequence>MSTPGRARKQSHVLAIAPFRRLWTAMSVGGLGDWLALIALTALAGTLTQGDGYPTQSLVIGGVFLAKLLPAVLLGPLAGLLVSKVDWRLAMAAADAVRFVVVLLALVIGGHQWLILAMFLIECASLVWSAGRDAAVSGLVPADRRADADRVGLLAWYAMAPLAAFLFALVAGLVNVLAAIIPGFGPGTGKVMIVVAGICYLATAALVFTLDLRNAGGAPKPSVLTQLADGWRLAAANRAVKRLYVGMIGVFAAVSIVVAVGRAYVGVLGGGDAGYATVFCAVFVGAAVGSFFGLRWLTELSRRRFFGLSIILAGLTVAAMGLIHNLVLVAVLTFVSGVFAGIAWIIGFTVIEAESEGRRPVDFLHAAARVVFLGVVAVSALVGGFFGEHELTVNGLAYAFDGANLVLLVGAVVAVVIGVLSLRRLDDRPEVPLRVDLLAALRGERFAPEPQEEAPGMFIAFEGGEGSGKTTQSRLLAIWLRDQGFDVVQTREPGSTKVGMRLRAILLDSTHQGLSAHAETLLYAADRAEHVEKVIRPALERGSMVVCDRYVDSSLAYQGAGRVLGADEVAQVNQWATGGLVPHLTVLVDVPPSVGLRRHAHPADRIESEPLDFHERVRSEFRALAARDPERYFVVDGTLSQPEVSRLIQDRVREVLPDPVPRETEANTGTMPAIRD</sequence>
<evidence type="ECO:0000256" key="4">
    <source>
        <dbReference type="ARBA" id="ARBA00022679"/>
    </source>
</evidence>
<organism evidence="14 15">
    <name type="scientific">Herbidospora galbida</name>
    <dbReference type="NCBI Taxonomy" id="2575442"/>
    <lineage>
        <taxon>Bacteria</taxon>
        <taxon>Bacillati</taxon>
        <taxon>Actinomycetota</taxon>
        <taxon>Actinomycetes</taxon>
        <taxon>Streptosporangiales</taxon>
        <taxon>Streptosporangiaceae</taxon>
        <taxon>Herbidospora</taxon>
    </lineage>
</organism>
<evidence type="ECO:0000256" key="12">
    <source>
        <dbReference type="SAM" id="Phobius"/>
    </source>
</evidence>
<dbReference type="AlphaFoldDB" id="A0A4V5UZB3"/>
<feature type="transmembrane region" description="Helical" evidence="12">
    <location>
        <begin position="58"/>
        <end position="82"/>
    </location>
</feature>
<keyword evidence="15" id="KW-1185">Reference proteome</keyword>
<keyword evidence="12" id="KW-0812">Transmembrane</keyword>
<feature type="transmembrane region" description="Helical" evidence="12">
    <location>
        <begin position="89"/>
        <end position="107"/>
    </location>
</feature>
<evidence type="ECO:0000256" key="3">
    <source>
        <dbReference type="ARBA" id="ARBA00017144"/>
    </source>
</evidence>
<evidence type="ECO:0000256" key="6">
    <source>
        <dbReference type="ARBA" id="ARBA00022741"/>
    </source>
</evidence>
<dbReference type="GO" id="GO:0006235">
    <property type="term" value="P:dTTP biosynthetic process"/>
    <property type="evidence" value="ECO:0007669"/>
    <property type="project" value="UniProtKB-UniRule"/>
</dbReference>
<dbReference type="PANTHER" id="PTHR10344:SF4">
    <property type="entry name" value="UMP-CMP KINASE 2, MITOCHONDRIAL"/>
    <property type="match status" value="1"/>
</dbReference>